<name>G0MMQ8_CAEBE</name>
<evidence type="ECO:0000313" key="2">
    <source>
        <dbReference type="Proteomes" id="UP000008068"/>
    </source>
</evidence>
<dbReference type="InParanoid" id="G0MMQ8"/>
<keyword evidence="2" id="KW-1185">Reference proteome</keyword>
<dbReference type="AlphaFoldDB" id="G0MMQ8"/>
<evidence type="ECO:0000313" key="1">
    <source>
        <dbReference type="EMBL" id="EGT37545.1"/>
    </source>
</evidence>
<proteinExistence type="predicted"/>
<organism evidence="2">
    <name type="scientific">Caenorhabditis brenneri</name>
    <name type="common">Nematode worm</name>
    <dbReference type="NCBI Taxonomy" id="135651"/>
    <lineage>
        <taxon>Eukaryota</taxon>
        <taxon>Metazoa</taxon>
        <taxon>Ecdysozoa</taxon>
        <taxon>Nematoda</taxon>
        <taxon>Chromadorea</taxon>
        <taxon>Rhabditida</taxon>
        <taxon>Rhabditina</taxon>
        <taxon>Rhabditomorpha</taxon>
        <taxon>Rhabditoidea</taxon>
        <taxon>Rhabditidae</taxon>
        <taxon>Peloderinae</taxon>
        <taxon>Caenorhabditis</taxon>
    </lineage>
</organism>
<dbReference type="Proteomes" id="UP000008068">
    <property type="component" value="Unassembled WGS sequence"/>
</dbReference>
<protein>
    <submittedName>
        <fullName evidence="1">Uncharacterized protein</fullName>
    </submittedName>
</protein>
<dbReference type="EMBL" id="GL379802">
    <property type="protein sequence ID" value="EGT37545.1"/>
    <property type="molecule type" value="Genomic_DNA"/>
</dbReference>
<sequence length="67" mass="7818">MTCDLLINRHEYTMISALIRASSSCSSLGINYMIRNWMTHFLRMETGWYKQDNSFSAKHRAVNASKE</sequence>
<dbReference type="HOGENOM" id="CLU_2814685_0_0_1"/>
<gene>
    <name evidence="1" type="ORF">CAEBREN_22650</name>
</gene>
<reference evidence="2" key="1">
    <citation type="submission" date="2011-07" db="EMBL/GenBank/DDBJ databases">
        <authorList>
            <consortium name="Caenorhabditis brenneri Sequencing and Analysis Consortium"/>
            <person name="Wilson R.K."/>
        </authorList>
    </citation>
    <scope>NUCLEOTIDE SEQUENCE [LARGE SCALE GENOMIC DNA]</scope>
    <source>
        <strain evidence="2">PB2801</strain>
    </source>
</reference>
<accession>G0MMQ8</accession>